<dbReference type="EMBL" id="CH916375">
    <property type="protein sequence ID" value="EDV98453.1"/>
    <property type="molecule type" value="Genomic_DNA"/>
</dbReference>
<dbReference type="GO" id="GO:0030527">
    <property type="term" value="F:structural constituent of chromatin"/>
    <property type="evidence" value="ECO:0007669"/>
    <property type="project" value="InterPro"/>
</dbReference>
<proteinExistence type="inferred from homology"/>
<dbReference type="HOGENOM" id="CLU_1628764_0_0_1"/>
<evidence type="ECO:0000313" key="5">
    <source>
        <dbReference type="Proteomes" id="UP000001070"/>
    </source>
</evidence>
<feature type="region of interest" description="Disordered" evidence="2">
    <location>
        <begin position="23"/>
        <end position="55"/>
    </location>
</feature>
<name>B4JVI5_DROGR</name>
<dbReference type="STRING" id="7222.B4JVI5"/>
<dbReference type="InParanoid" id="B4JVI5"/>
<dbReference type="PANTHER" id="PTHR45810:SF1">
    <property type="entry name" value="HISTONE H3-LIKE CENTROMERIC PROTEIN A"/>
    <property type="match status" value="1"/>
</dbReference>
<protein>
    <submittedName>
        <fullName evidence="4">GH22666</fullName>
    </submittedName>
</protein>
<dbReference type="PANTHER" id="PTHR45810">
    <property type="entry name" value="HISTONE H3.2"/>
    <property type="match status" value="1"/>
</dbReference>
<dbReference type="GO" id="GO:0046982">
    <property type="term" value="F:protein heterodimerization activity"/>
    <property type="evidence" value="ECO:0007669"/>
    <property type="project" value="InterPro"/>
</dbReference>
<organism evidence="5">
    <name type="scientific">Drosophila grimshawi</name>
    <name type="common">Hawaiian fruit fly</name>
    <name type="synonym">Idiomyia grimshawi</name>
    <dbReference type="NCBI Taxonomy" id="7222"/>
    <lineage>
        <taxon>Eukaryota</taxon>
        <taxon>Metazoa</taxon>
        <taxon>Ecdysozoa</taxon>
        <taxon>Arthropoda</taxon>
        <taxon>Hexapoda</taxon>
        <taxon>Insecta</taxon>
        <taxon>Pterygota</taxon>
        <taxon>Neoptera</taxon>
        <taxon>Endopterygota</taxon>
        <taxon>Diptera</taxon>
        <taxon>Brachycera</taxon>
        <taxon>Muscomorpha</taxon>
        <taxon>Ephydroidea</taxon>
        <taxon>Drosophilidae</taxon>
        <taxon>Drosophila</taxon>
        <taxon>Hawaiian Drosophila</taxon>
    </lineage>
</organism>
<dbReference type="eggNOG" id="KOG1745">
    <property type="taxonomic scope" value="Eukaryota"/>
</dbReference>
<dbReference type="Gene3D" id="1.10.20.10">
    <property type="entry name" value="Histone, subunit A"/>
    <property type="match status" value="1"/>
</dbReference>
<reference evidence="4 5" key="1">
    <citation type="journal article" date="2007" name="Nature">
        <title>Evolution of genes and genomes on the Drosophila phylogeny.</title>
        <authorList>
            <consortium name="Drosophila 12 Genomes Consortium"/>
            <person name="Clark A.G."/>
            <person name="Eisen M.B."/>
            <person name="Smith D.R."/>
            <person name="Bergman C.M."/>
            <person name="Oliver B."/>
            <person name="Markow T.A."/>
            <person name="Kaufman T.C."/>
            <person name="Kellis M."/>
            <person name="Gelbart W."/>
            <person name="Iyer V.N."/>
            <person name="Pollard D.A."/>
            <person name="Sackton T.B."/>
            <person name="Larracuente A.M."/>
            <person name="Singh N.D."/>
            <person name="Abad J.P."/>
            <person name="Abt D.N."/>
            <person name="Adryan B."/>
            <person name="Aguade M."/>
            <person name="Akashi H."/>
            <person name="Anderson W.W."/>
            <person name="Aquadro C.F."/>
            <person name="Ardell D.H."/>
            <person name="Arguello R."/>
            <person name="Artieri C.G."/>
            <person name="Barbash D.A."/>
            <person name="Barker D."/>
            <person name="Barsanti P."/>
            <person name="Batterham P."/>
            <person name="Batzoglou S."/>
            <person name="Begun D."/>
            <person name="Bhutkar A."/>
            <person name="Blanco E."/>
            <person name="Bosak S.A."/>
            <person name="Bradley R.K."/>
            <person name="Brand A.D."/>
            <person name="Brent M.R."/>
            <person name="Brooks A.N."/>
            <person name="Brown R.H."/>
            <person name="Butlin R.K."/>
            <person name="Caggese C."/>
            <person name="Calvi B.R."/>
            <person name="Bernardo de Carvalho A."/>
            <person name="Caspi A."/>
            <person name="Castrezana S."/>
            <person name="Celniker S.E."/>
            <person name="Chang J.L."/>
            <person name="Chapple C."/>
            <person name="Chatterji S."/>
            <person name="Chinwalla A."/>
            <person name="Civetta A."/>
            <person name="Clifton S.W."/>
            <person name="Comeron J.M."/>
            <person name="Costello J.C."/>
            <person name="Coyne J.A."/>
            <person name="Daub J."/>
            <person name="David R.G."/>
            <person name="Delcher A.L."/>
            <person name="Delehaunty K."/>
            <person name="Do C.B."/>
            <person name="Ebling H."/>
            <person name="Edwards K."/>
            <person name="Eickbush T."/>
            <person name="Evans J.D."/>
            <person name="Filipski A."/>
            <person name="Findeiss S."/>
            <person name="Freyhult E."/>
            <person name="Fulton L."/>
            <person name="Fulton R."/>
            <person name="Garcia A.C."/>
            <person name="Gardiner A."/>
            <person name="Garfield D.A."/>
            <person name="Garvin B.E."/>
            <person name="Gibson G."/>
            <person name="Gilbert D."/>
            <person name="Gnerre S."/>
            <person name="Godfrey J."/>
            <person name="Good R."/>
            <person name="Gotea V."/>
            <person name="Gravely B."/>
            <person name="Greenberg A.J."/>
            <person name="Griffiths-Jones S."/>
            <person name="Gross S."/>
            <person name="Guigo R."/>
            <person name="Gustafson E.A."/>
            <person name="Haerty W."/>
            <person name="Hahn M.W."/>
            <person name="Halligan D.L."/>
            <person name="Halpern A.L."/>
            <person name="Halter G.M."/>
            <person name="Han M.V."/>
            <person name="Heger A."/>
            <person name="Hillier L."/>
            <person name="Hinrichs A.S."/>
            <person name="Holmes I."/>
            <person name="Hoskins R.A."/>
            <person name="Hubisz M.J."/>
            <person name="Hultmark D."/>
            <person name="Huntley M.A."/>
            <person name="Jaffe D.B."/>
            <person name="Jagadeeshan S."/>
            <person name="Jeck W.R."/>
            <person name="Johnson J."/>
            <person name="Jones C.D."/>
            <person name="Jordan W.C."/>
            <person name="Karpen G.H."/>
            <person name="Kataoka E."/>
            <person name="Keightley P.D."/>
            <person name="Kheradpour P."/>
            <person name="Kirkness E.F."/>
            <person name="Koerich L.B."/>
            <person name="Kristiansen K."/>
            <person name="Kudrna D."/>
            <person name="Kulathinal R.J."/>
            <person name="Kumar S."/>
            <person name="Kwok R."/>
            <person name="Lander E."/>
            <person name="Langley C.H."/>
            <person name="Lapoint R."/>
            <person name="Lazzaro B.P."/>
            <person name="Lee S.J."/>
            <person name="Levesque L."/>
            <person name="Li R."/>
            <person name="Lin C.F."/>
            <person name="Lin M.F."/>
            <person name="Lindblad-Toh K."/>
            <person name="Llopart A."/>
            <person name="Long M."/>
            <person name="Low L."/>
            <person name="Lozovsky E."/>
            <person name="Lu J."/>
            <person name="Luo M."/>
            <person name="Machado C.A."/>
            <person name="Makalowski W."/>
            <person name="Marzo M."/>
            <person name="Matsuda M."/>
            <person name="Matzkin L."/>
            <person name="McAllister B."/>
            <person name="McBride C.S."/>
            <person name="McKernan B."/>
            <person name="McKernan K."/>
            <person name="Mendez-Lago M."/>
            <person name="Minx P."/>
            <person name="Mollenhauer M.U."/>
            <person name="Montooth K."/>
            <person name="Mount S.M."/>
            <person name="Mu X."/>
            <person name="Myers E."/>
            <person name="Negre B."/>
            <person name="Newfeld S."/>
            <person name="Nielsen R."/>
            <person name="Noor M.A."/>
            <person name="O'Grady P."/>
            <person name="Pachter L."/>
            <person name="Papaceit M."/>
            <person name="Parisi M.J."/>
            <person name="Parisi M."/>
            <person name="Parts L."/>
            <person name="Pedersen J.S."/>
            <person name="Pesole G."/>
            <person name="Phillippy A.M."/>
            <person name="Ponting C.P."/>
            <person name="Pop M."/>
            <person name="Porcelli D."/>
            <person name="Powell J.R."/>
            <person name="Prohaska S."/>
            <person name="Pruitt K."/>
            <person name="Puig M."/>
            <person name="Quesneville H."/>
            <person name="Ram K.R."/>
            <person name="Rand D."/>
            <person name="Rasmussen M.D."/>
            <person name="Reed L.K."/>
            <person name="Reenan R."/>
            <person name="Reily A."/>
            <person name="Remington K.A."/>
            <person name="Rieger T.T."/>
            <person name="Ritchie M.G."/>
            <person name="Robin C."/>
            <person name="Rogers Y.H."/>
            <person name="Rohde C."/>
            <person name="Rozas J."/>
            <person name="Rubenfield M.J."/>
            <person name="Ruiz A."/>
            <person name="Russo S."/>
            <person name="Salzberg S.L."/>
            <person name="Sanchez-Gracia A."/>
            <person name="Saranga D.J."/>
            <person name="Sato H."/>
            <person name="Schaeffer S.W."/>
            <person name="Schatz M.C."/>
            <person name="Schlenke T."/>
            <person name="Schwartz R."/>
            <person name="Segarra C."/>
            <person name="Singh R.S."/>
            <person name="Sirot L."/>
            <person name="Sirota M."/>
            <person name="Sisneros N.B."/>
            <person name="Smith C.D."/>
            <person name="Smith T.F."/>
            <person name="Spieth J."/>
            <person name="Stage D.E."/>
            <person name="Stark A."/>
            <person name="Stephan W."/>
            <person name="Strausberg R.L."/>
            <person name="Strempel S."/>
            <person name="Sturgill D."/>
            <person name="Sutton G."/>
            <person name="Sutton G.G."/>
            <person name="Tao W."/>
            <person name="Teichmann S."/>
            <person name="Tobari Y.N."/>
            <person name="Tomimura Y."/>
            <person name="Tsolas J.M."/>
            <person name="Valente V.L."/>
            <person name="Venter E."/>
            <person name="Venter J.C."/>
            <person name="Vicario S."/>
            <person name="Vieira F.G."/>
            <person name="Vilella A.J."/>
            <person name="Villasante A."/>
            <person name="Walenz B."/>
            <person name="Wang J."/>
            <person name="Wasserman M."/>
            <person name="Watts T."/>
            <person name="Wilson D."/>
            <person name="Wilson R.K."/>
            <person name="Wing R.A."/>
            <person name="Wolfner M.F."/>
            <person name="Wong A."/>
            <person name="Wong G.K."/>
            <person name="Wu C.I."/>
            <person name="Wu G."/>
            <person name="Yamamoto D."/>
            <person name="Yang H.P."/>
            <person name="Yang S.P."/>
            <person name="Yorke J.A."/>
            <person name="Yoshida K."/>
            <person name="Zdobnov E."/>
            <person name="Zhang P."/>
            <person name="Zhang Y."/>
            <person name="Zimin A.V."/>
            <person name="Baldwin J."/>
            <person name="Abdouelleil A."/>
            <person name="Abdulkadir J."/>
            <person name="Abebe A."/>
            <person name="Abera B."/>
            <person name="Abreu J."/>
            <person name="Acer S.C."/>
            <person name="Aftuck L."/>
            <person name="Alexander A."/>
            <person name="An P."/>
            <person name="Anderson E."/>
            <person name="Anderson S."/>
            <person name="Arachi H."/>
            <person name="Azer M."/>
            <person name="Bachantsang P."/>
            <person name="Barry A."/>
            <person name="Bayul T."/>
            <person name="Berlin A."/>
            <person name="Bessette D."/>
            <person name="Bloom T."/>
            <person name="Blye J."/>
            <person name="Boguslavskiy L."/>
            <person name="Bonnet C."/>
            <person name="Boukhgalter B."/>
            <person name="Bourzgui I."/>
            <person name="Brown A."/>
            <person name="Cahill P."/>
            <person name="Channer S."/>
            <person name="Cheshatsang Y."/>
            <person name="Chuda L."/>
            <person name="Citroen M."/>
            <person name="Collymore A."/>
            <person name="Cooke P."/>
            <person name="Costello M."/>
            <person name="D'Aco K."/>
            <person name="Daza R."/>
            <person name="De Haan G."/>
            <person name="DeGray S."/>
            <person name="DeMaso C."/>
            <person name="Dhargay N."/>
            <person name="Dooley K."/>
            <person name="Dooley E."/>
            <person name="Doricent M."/>
            <person name="Dorje P."/>
            <person name="Dorjee K."/>
            <person name="Dupes A."/>
            <person name="Elong R."/>
            <person name="Falk J."/>
            <person name="Farina A."/>
            <person name="Faro S."/>
            <person name="Ferguson D."/>
            <person name="Fisher S."/>
            <person name="Foley C.D."/>
            <person name="Franke A."/>
            <person name="Friedrich D."/>
            <person name="Gadbois L."/>
            <person name="Gearin G."/>
            <person name="Gearin C.R."/>
            <person name="Giannoukos G."/>
            <person name="Goode T."/>
            <person name="Graham J."/>
            <person name="Grandbois E."/>
            <person name="Grewal S."/>
            <person name="Gyaltsen K."/>
            <person name="Hafez N."/>
            <person name="Hagos B."/>
            <person name="Hall J."/>
            <person name="Henson C."/>
            <person name="Hollinger A."/>
            <person name="Honan T."/>
            <person name="Huard M.D."/>
            <person name="Hughes L."/>
            <person name="Hurhula B."/>
            <person name="Husby M.E."/>
            <person name="Kamat A."/>
            <person name="Kanga B."/>
            <person name="Kashin S."/>
            <person name="Khazanovich D."/>
            <person name="Kisner P."/>
            <person name="Lance K."/>
            <person name="Lara M."/>
            <person name="Lee W."/>
            <person name="Lennon N."/>
            <person name="Letendre F."/>
            <person name="LeVine R."/>
            <person name="Lipovsky A."/>
            <person name="Liu X."/>
            <person name="Liu J."/>
            <person name="Liu S."/>
            <person name="Lokyitsang T."/>
            <person name="Lokyitsang Y."/>
            <person name="Lubonja R."/>
            <person name="Lui A."/>
            <person name="MacDonald P."/>
            <person name="Magnisalis V."/>
            <person name="Maru K."/>
            <person name="Matthews C."/>
            <person name="McCusker W."/>
            <person name="McDonough S."/>
            <person name="Mehta T."/>
            <person name="Meldrim J."/>
            <person name="Meneus L."/>
            <person name="Mihai O."/>
            <person name="Mihalev A."/>
            <person name="Mihova T."/>
            <person name="Mittelman R."/>
            <person name="Mlenga V."/>
            <person name="Montmayeur A."/>
            <person name="Mulrain L."/>
            <person name="Navidi A."/>
            <person name="Naylor J."/>
            <person name="Negash T."/>
            <person name="Nguyen T."/>
            <person name="Nguyen N."/>
            <person name="Nicol R."/>
            <person name="Norbu C."/>
            <person name="Norbu N."/>
            <person name="Novod N."/>
            <person name="O'Neill B."/>
            <person name="Osman S."/>
            <person name="Markiewicz E."/>
            <person name="Oyono O.L."/>
            <person name="Patti C."/>
            <person name="Phunkhang P."/>
            <person name="Pierre F."/>
            <person name="Priest M."/>
            <person name="Raghuraman S."/>
            <person name="Rege F."/>
            <person name="Reyes R."/>
            <person name="Rise C."/>
            <person name="Rogov P."/>
            <person name="Ross K."/>
            <person name="Ryan E."/>
            <person name="Settipalli S."/>
            <person name="Shea T."/>
            <person name="Sherpa N."/>
            <person name="Shi L."/>
            <person name="Shih D."/>
            <person name="Sparrow T."/>
            <person name="Spaulding J."/>
            <person name="Stalker J."/>
            <person name="Stange-Thomann N."/>
            <person name="Stavropoulos S."/>
            <person name="Stone C."/>
            <person name="Strader C."/>
            <person name="Tesfaye S."/>
            <person name="Thomson T."/>
            <person name="Thoulutsang Y."/>
            <person name="Thoulutsang D."/>
            <person name="Topham K."/>
            <person name="Topping I."/>
            <person name="Tsamla T."/>
            <person name="Vassiliev H."/>
            <person name="Vo A."/>
            <person name="Wangchuk T."/>
            <person name="Wangdi T."/>
            <person name="Weiand M."/>
            <person name="Wilkinson J."/>
            <person name="Wilson A."/>
            <person name="Yadav S."/>
            <person name="Young G."/>
            <person name="Yu Q."/>
            <person name="Zembek L."/>
            <person name="Zhong D."/>
            <person name="Zimmer A."/>
            <person name="Zwirko Z."/>
            <person name="Jaffe D.B."/>
            <person name="Alvarez P."/>
            <person name="Brockman W."/>
            <person name="Butler J."/>
            <person name="Chin C."/>
            <person name="Gnerre S."/>
            <person name="Grabherr M."/>
            <person name="Kleber M."/>
            <person name="Mauceli E."/>
            <person name="MacCallum I."/>
        </authorList>
    </citation>
    <scope>NUCLEOTIDE SEQUENCE [LARGE SCALE GENOMIC DNA]</scope>
    <source>
        <strain evidence="5">Tucson 15287-2541.00</strain>
    </source>
</reference>
<evidence type="ECO:0000313" key="4">
    <source>
        <dbReference type="EMBL" id="EDV98453.1"/>
    </source>
</evidence>
<dbReference type="InterPro" id="IPR000164">
    <property type="entry name" value="Histone_H3/CENP-A"/>
</dbReference>
<dbReference type="KEGG" id="dgr:6568826"/>
<dbReference type="SMART" id="SM00428">
    <property type="entry name" value="H3"/>
    <property type="match status" value="1"/>
</dbReference>
<dbReference type="OMA" id="ALMAYII"/>
<dbReference type="OrthoDB" id="420022at2759"/>
<dbReference type="AlphaFoldDB" id="B4JVI5"/>
<feature type="domain" description="Core Histone H2A/H2B/H3" evidence="3">
    <location>
        <begin position="71"/>
        <end position="153"/>
    </location>
</feature>
<accession>B4JVI5</accession>
<evidence type="ECO:0000256" key="1">
    <source>
        <dbReference type="ARBA" id="ARBA00010343"/>
    </source>
</evidence>
<keyword evidence="5" id="KW-1185">Reference proteome</keyword>
<gene>
    <name evidence="4" type="primary">Dgri\GH22666</name>
    <name evidence="4" type="ORF">Dgri_GH22666</name>
</gene>
<dbReference type="Proteomes" id="UP000001070">
    <property type="component" value="Unassembled WGS sequence"/>
</dbReference>
<dbReference type="Pfam" id="PF00125">
    <property type="entry name" value="Histone"/>
    <property type="match status" value="1"/>
</dbReference>
<sequence length="163" mass="18356">MSSQESDLSLAFSAVNLNVRSSTTASQHAVEQPDGNVESAGSGEETLTAPAPASRVRRKQAMPLIRAERLQGEIRRLQATSQFMIPRTAFGRVVREILQKHTRYQNSFRITMSALLALQTASELYMTQRFEDSYLMTLHRNRVTLEVRDMALMAFICKLHGLL</sequence>
<dbReference type="SUPFAM" id="SSF47113">
    <property type="entry name" value="Histone-fold"/>
    <property type="match status" value="1"/>
</dbReference>
<dbReference type="InterPro" id="IPR009072">
    <property type="entry name" value="Histone-fold"/>
</dbReference>
<dbReference type="GO" id="GO:0003677">
    <property type="term" value="F:DNA binding"/>
    <property type="evidence" value="ECO:0007669"/>
    <property type="project" value="InterPro"/>
</dbReference>
<dbReference type="GO" id="GO:0000786">
    <property type="term" value="C:nucleosome"/>
    <property type="evidence" value="ECO:0007669"/>
    <property type="project" value="InterPro"/>
</dbReference>
<comment type="similarity">
    <text evidence="1">Belongs to the histone H3 family.</text>
</comment>
<evidence type="ECO:0000259" key="3">
    <source>
        <dbReference type="Pfam" id="PF00125"/>
    </source>
</evidence>
<dbReference type="InterPro" id="IPR007125">
    <property type="entry name" value="H2A/H2B/H3"/>
</dbReference>
<dbReference type="PhylomeDB" id="B4JVI5"/>
<evidence type="ECO:0000256" key="2">
    <source>
        <dbReference type="SAM" id="MobiDB-lite"/>
    </source>
</evidence>